<organism evidence="8 9">
    <name type="scientific">Lucilia cuprina</name>
    <name type="common">Green bottle fly</name>
    <name type="synonym">Australian sheep blowfly</name>
    <dbReference type="NCBI Taxonomy" id="7375"/>
    <lineage>
        <taxon>Eukaryota</taxon>
        <taxon>Metazoa</taxon>
        <taxon>Ecdysozoa</taxon>
        <taxon>Arthropoda</taxon>
        <taxon>Hexapoda</taxon>
        <taxon>Insecta</taxon>
        <taxon>Pterygota</taxon>
        <taxon>Neoptera</taxon>
        <taxon>Endopterygota</taxon>
        <taxon>Diptera</taxon>
        <taxon>Brachycera</taxon>
        <taxon>Muscomorpha</taxon>
        <taxon>Oestroidea</taxon>
        <taxon>Calliphoridae</taxon>
        <taxon>Luciliinae</taxon>
        <taxon>Lucilia</taxon>
    </lineage>
</organism>
<keyword evidence="9" id="KW-1185">Reference proteome</keyword>
<keyword evidence="4 7" id="KW-1133">Transmembrane helix</keyword>
<evidence type="ECO:0000313" key="9">
    <source>
        <dbReference type="Proteomes" id="UP000037069"/>
    </source>
</evidence>
<keyword evidence="6" id="KW-1015">Disulfide bond</keyword>
<keyword evidence="5 7" id="KW-0472">Membrane</keyword>
<dbReference type="Proteomes" id="UP000037069">
    <property type="component" value="Unassembled WGS sequence"/>
</dbReference>
<dbReference type="OMA" id="LACSCIV"/>
<feature type="transmembrane region" description="Helical" evidence="7">
    <location>
        <begin position="21"/>
        <end position="40"/>
    </location>
</feature>
<reference evidence="8 9" key="1">
    <citation type="journal article" date="2015" name="Nat. Commun.">
        <title>Lucilia cuprina genome unlocks parasitic fly biology to underpin future interventions.</title>
        <authorList>
            <person name="Anstead C.A."/>
            <person name="Korhonen P.K."/>
            <person name="Young N.D."/>
            <person name="Hall R.S."/>
            <person name="Jex A.R."/>
            <person name="Murali S.C."/>
            <person name="Hughes D.S."/>
            <person name="Lee S.F."/>
            <person name="Perry T."/>
            <person name="Stroehlein A.J."/>
            <person name="Ansell B.R."/>
            <person name="Breugelmans B."/>
            <person name="Hofmann A."/>
            <person name="Qu J."/>
            <person name="Dugan S."/>
            <person name="Lee S.L."/>
            <person name="Chao H."/>
            <person name="Dinh H."/>
            <person name="Han Y."/>
            <person name="Doddapaneni H.V."/>
            <person name="Worley K.C."/>
            <person name="Muzny D.M."/>
            <person name="Ioannidis P."/>
            <person name="Waterhouse R.M."/>
            <person name="Zdobnov E.M."/>
            <person name="James P.J."/>
            <person name="Bagnall N.H."/>
            <person name="Kotze A.C."/>
            <person name="Gibbs R.A."/>
            <person name="Richards S."/>
            <person name="Batterham P."/>
            <person name="Gasser R.B."/>
        </authorList>
    </citation>
    <scope>NUCLEOTIDE SEQUENCE [LARGE SCALE GENOMIC DNA]</scope>
    <source>
        <strain evidence="8 9">LS</strain>
        <tissue evidence="8">Full body</tissue>
    </source>
</reference>
<dbReference type="PANTHER" id="PTHR19282">
    <property type="entry name" value="TETRASPANIN"/>
    <property type="match status" value="1"/>
</dbReference>
<proteinExistence type="inferred from homology"/>
<feature type="transmembrane region" description="Helical" evidence="7">
    <location>
        <begin position="60"/>
        <end position="81"/>
    </location>
</feature>
<evidence type="ECO:0000256" key="7">
    <source>
        <dbReference type="RuleBase" id="RU361218"/>
    </source>
</evidence>
<comment type="caution">
    <text evidence="8">The sequence shown here is derived from an EMBL/GenBank/DDBJ whole genome shotgun (WGS) entry which is preliminary data.</text>
</comment>
<keyword evidence="3 7" id="KW-0812">Transmembrane</keyword>
<dbReference type="CDD" id="cd03127">
    <property type="entry name" value="tetraspanin_LEL"/>
    <property type="match status" value="1"/>
</dbReference>
<feature type="transmembrane region" description="Helical" evidence="7">
    <location>
        <begin position="88"/>
        <end position="110"/>
    </location>
</feature>
<evidence type="ECO:0000256" key="5">
    <source>
        <dbReference type="ARBA" id="ARBA00023136"/>
    </source>
</evidence>
<comment type="similarity">
    <text evidence="2 7">Belongs to the tetraspanin (TM4SF) family.</text>
</comment>
<feature type="transmembrane region" description="Helical" evidence="7">
    <location>
        <begin position="205"/>
        <end position="229"/>
    </location>
</feature>
<dbReference type="OrthoDB" id="9972904at2759"/>
<dbReference type="InterPro" id="IPR008952">
    <property type="entry name" value="Tetraspanin_EC2_sf"/>
</dbReference>
<evidence type="ECO:0000256" key="2">
    <source>
        <dbReference type="ARBA" id="ARBA00006840"/>
    </source>
</evidence>
<dbReference type="AlphaFoldDB" id="A0A0L0CFQ3"/>
<dbReference type="InterPro" id="IPR000301">
    <property type="entry name" value="Tetraspanin_animals"/>
</dbReference>
<dbReference type="PIRSF" id="PIRSF002419">
    <property type="entry name" value="Tetraspanin"/>
    <property type="match status" value="1"/>
</dbReference>
<gene>
    <name evidence="8" type="ORF">FF38_09930</name>
</gene>
<evidence type="ECO:0000256" key="6">
    <source>
        <dbReference type="PIRSR" id="PIRSR002419-1"/>
    </source>
</evidence>
<comment type="subcellular location">
    <subcellularLocation>
        <location evidence="1 7">Membrane</location>
        <topology evidence="1 7">Multi-pass membrane protein</topology>
    </subcellularLocation>
</comment>
<dbReference type="InterPro" id="IPR018499">
    <property type="entry name" value="Tetraspanin/Peripherin"/>
</dbReference>
<evidence type="ECO:0000256" key="4">
    <source>
        <dbReference type="ARBA" id="ARBA00022989"/>
    </source>
</evidence>
<evidence type="ECO:0000256" key="1">
    <source>
        <dbReference type="ARBA" id="ARBA00004141"/>
    </source>
</evidence>
<dbReference type="GO" id="GO:0005886">
    <property type="term" value="C:plasma membrane"/>
    <property type="evidence" value="ECO:0007669"/>
    <property type="project" value="TreeGrafter"/>
</dbReference>
<dbReference type="Pfam" id="PF00335">
    <property type="entry name" value="Tetraspanin"/>
    <property type="match status" value="1"/>
</dbReference>
<accession>A0A0L0CFQ3</accession>
<dbReference type="PRINTS" id="PR00259">
    <property type="entry name" value="TMFOUR"/>
</dbReference>
<dbReference type="Gene3D" id="1.10.1450.10">
    <property type="entry name" value="Tetraspanin"/>
    <property type="match status" value="1"/>
</dbReference>
<sequence>MNYYNNDRYVSYPCVRALLMLFNIAFWISGLSLIWIGIWMQTDFQNYLQINSAYSDQAPYVLLIIGAVIVFVSSLACSCIVKVQSSMLVVYGGFLITMLFSLISLSVYVYTYKDELLDGVSSGISNQIENYDHQHPGSSANIMDFIQRNLQCCGNESFLDWPQNSIPSSCFRSQRMSVHKTTTDANNVYEIGCQYKLRSLINNNFTTVGVATSAIALFPLFGSILSLGLSMMYNKGGYEIII</sequence>
<dbReference type="SUPFAM" id="SSF48652">
    <property type="entry name" value="Tetraspanin"/>
    <property type="match status" value="1"/>
</dbReference>
<protein>
    <recommendedName>
        <fullName evidence="7">Tetraspanin</fullName>
    </recommendedName>
</protein>
<evidence type="ECO:0000313" key="8">
    <source>
        <dbReference type="EMBL" id="KNC31071.1"/>
    </source>
</evidence>
<dbReference type="EMBL" id="JRES01000453">
    <property type="protein sequence ID" value="KNC31071.1"/>
    <property type="molecule type" value="Genomic_DNA"/>
</dbReference>
<evidence type="ECO:0000256" key="3">
    <source>
        <dbReference type="ARBA" id="ARBA00022692"/>
    </source>
</evidence>
<feature type="disulfide bond" evidence="6">
    <location>
        <begin position="153"/>
        <end position="170"/>
    </location>
</feature>
<dbReference type="PANTHER" id="PTHR19282:SF252">
    <property type="entry name" value="TETRASPANIN"/>
    <property type="match status" value="1"/>
</dbReference>
<name>A0A0L0CFQ3_LUCCU</name>